<dbReference type="PROSITE" id="PS50125">
    <property type="entry name" value="GUANYLATE_CYCLASE_2"/>
    <property type="match status" value="1"/>
</dbReference>
<dbReference type="BioCyc" id="AURANTIMONAS:SI859A1_02746-MONOMER"/>
<dbReference type="InterPro" id="IPR050697">
    <property type="entry name" value="Adenylyl/Guanylyl_Cyclase_3/4"/>
</dbReference>
<gene>
    <name evidence="4" type="ORF">SI859A1_02746</name>
</gene>
<keyword evidence="2" id="KW-0812">Transmembrane</keyword>
<dbReference type="CDD" id="cd07302">
    <property type="entry name" value="CHD"/>
    <property type="match status" value="1"/>
</dbReference>
<dbReference type="GO" id="GO:0035556">
    <property type="term" value="P:intracellular signal transduction"/>
    <property type="evidence" value="ECO:0007669"/>
    <property type="project" value="InterPro"/>
</dbReference>
<dbReference type="InterPro" id="IPR001054">
    <property type="entry name" value="A/G_cyclase"/>
</dbReference>
<evidence type="ECO:0000313" key="4">
    <source>
        <dbReference type="EMBL" id="EAS49146.1"/>
    </source>
</evidence>
<sequence length="620" mass="65216">MQRRVRTPLTTIALVALAAIAWAGWLGTLHVAGQRSVVDLVEAPLTDLRLVLTGPRKAPDDVVIVAIDDATVAAEGGYPLERERLAMLIQAVAAAGARTLALDILLVDPADPDADDALAAALATIPSVIASAGQFRQGGPQALLAPMPDSDLWPLPKFERAAAVGLANVAADAGGTPRHLPLLFQTPRGLVQGFALRAAALHRRAETILSADSVTIGDEPVPLDTRWHLPLRFFGPARSIRTISAQDLLAGQGPPLTGRLVVIGVTATGVGDSFATPFDPVTPGVEIQATGIAQLLSGQGLARNAAIRQADASLALMLALSGVLLVLLLPLTQGLPLVCLALLAVLAGAVILFASGIWMSAALPFVATVPPIAVASFVRQLHERRQARTVLAAETALRRFQPALLADRIATDPGYLKQPVEQAAAVLFLDLSGFTRRSEDLGLARTQTFLKQFHTLVVDTVARHEGMVMNFMGDGAMVVFGIVEDAADPAGRAFAAGVALADSTRDWLAEQPQAEPGDLGLRLGLHYGAVVLARLGHDAHQQISVSGDTVNLASRLMEVAKAERAVFAVSAAAIDAMEGSSEDSTPPDTVRRQRIRGHSQTIDVALWTHPKRQDKRSGTS</sequence>
<dbReference type="SMART" id="SM00044">
    <property type="entry name" value="CYCc"/>
    <property type="match status" value="1"/>
</dbReference>
<proteinExistence type="predicted"/>
<dbReference type="SMART" id="SM01080">
    <property type="entry name" value="CHASE2"/>
    <property type="match status" value="1"/>
</dbReference>
<dbReference type="GO" id="GO:0004016">
    <property type="term" value="F:adenylate cyclase activity"/>
    <property type="evidence" value="ECO:0007669"/>
    <property type="project" value="UniProtKB-ARBA"/>
</dbReference>
<keyword evidence="5" id="KW-1185">Reference proteome</keyword>
<organism evidence="4 5">
    <name type="scientific">Aurantimonas manganoxydans (strain ATCC BAA-1229 / DSM 21871 / SI85-9A1)</name>
    <dbReference type="NCBI Taxonomy" id="287752"/>
    <lineage>
        <taxon>Bacteria</taxon>
        <taxon>Pseudomonadati</taxon>
        <taxon>Pseudomonadota</taxon>
        <taxon>Alphaproteobacteria</taxon>
        <taxon>Hyphomicrobiales</taxon>
        <taxon>Aurantimonadaceae</taxon>
        <taxon>Aurantimonas</taxon>
    </lineage>
</organism>
<evidence type="ECO:0000313" key="5">
    <source>
        <dbReference type="Proteomes" id="UP000000321"/>
    </source>
</evidence>
<reference evidence="4 5" key="1">
    <citation type="journal article" date="2008" name="Appl. Environ. Microbiol.">
        <title>Genomic insights into Mn(II) oxidation by the marine alphaproteobacterium Aurantimonas sp. strain SI85-9A1.</title>
        <authorList>
            <person name="Dick G.J."/>
            <person name="Podell S."/>
            <person name="Johnson H.A."/>
            <person name="Rivera-Espinoza Y."/>
            <person name="Bernier-Latmani R."/>
            <person name="McCarthy J.K."/>
            <person name="Torpey J.W."/>
            <person name="Clement B.G."/>
            <person name="Gaasterland T."/>
            <person name="Tebo B.M."/>
        </authorList>
    </citation>
    <scope>NUCLEOTIDE SEQUENCE [LARGE SCALE GENOMIC DNA]</scope>
    <source>
        <strain evidence="4 5">SI85-9A1</strain>
    </source>
</reference>
<evidence type="ECO:0000259" key="3">
    <source>
        <dbReference type="PROSITE" id="PS50125"/>
    </source>
</evidence>
<dbReference type="GO" id="GO:0006171">
    <property type="term" value="P:cAMP biosynthetic process"/>
    <property type="evidence" value="ECO:0007669"/>
    <property type="project" value="TreeGrafter"/>
</dbReference>
<keyword evidence="2" id="KW-0472">Membrane</keyword>
<evidence type="ECO:0000256" key="1">
    <source>
        <dbReference type="SAM" id="MobiDB-lite"/>
    </source>
</evidence>
<name>Q1YGS9_AURMS</name>
<feature type="region of interest" description="Disordered" evidence="1">
    <location>
        <begin position="577"/>
        <end position="597"/>
    </location>
</feature>
<protein>
    <submittedName>
        <fullName evidence="4">Possible adenylate/guanylate cyclase with CHASE2 domain</fullName>
    </submittedName>
</protein>
<feature type="domain" description="Guanylate cyclase" evidence="3">
    <location>
        <begin position="425"/>
        <end position="557"/>
    </location>
</feature>
<feature type="transmembrane region" description="Helical" evidence="2">
    <location>
        <begin position="312"/>
        <end position="330"/>
    </location>
</feature>
<dbReference type="Pfam" id="PF00211">
    <property type="entry name" value="Guanylate_cyc"/>
    <property type="match status" value="1"/>
</dbReference>
<keyword evidence="2" id="KW-1133">Transmembrane helix</keyword>
<dbReference type="Pfam" id="PF05226">
    <property type="entry name" value="CHASE2"/>
    <property type="match status" value="1"/>
</dbReference>
<dbReference type="AlphaFoldDB" id="Q1YGS9"/>
<dbReference type="Gene3D" id="3.30.70.1230">
    <property type="entry name" value="Nucleotide cyclase"/>
    <property type="match status" value="1"/>
</dbReference>
<dbReference type="Proteomes" id="UP000000321">
    <property type="component" value="Unassembled WGS sequence"/>
</dbReference>
<accession>Q1YGS9</accession>
<dbReference type="InterPro" id="IPR007890">
    <property type="entry name" value="CHASE2"/>
</dbReference>
<dbReference type="InterPro" id="IPR029787">
    <property type="entry name" value="Nucleotide_cyclase"/>
</dbReference>
<dbReference type="PANTHER" id="PTHR43081:SF1">
    <property type="entry name" value="ADENYLATE CYCLASE, TERMINAL-DIFFERENTIATION SPECIFIC"/>
    <property type="match status" value="1"/>
</dbReference>
<dbReference type="SUPFAM" id="SSF55073">
    <property type="entry name" value="Nucleotide cyclase"/>
    <property type="match status" value="1"/>
</dbReference>
<feature type="transmembrane region" description="Helical" evidence="2">
    <location>
        <begin position="337"/>
        <end position="355"/>
    </location>
</feature>
<evidence type="ECO:0000256" key="2">
    <source>
        <dbReference type="SAM" id="Phobius"/>
    </source>
</evidence>
<comment type="caution">
    <text evidence="4">The sequence shown here is derived from an EMBL/GenBank/DDBJ whole genome shotgun (WGS) entry which is preliminary data.</text>
</comment>
<dbReference type="PANTHER" id="PTHR43081">
    <property type="entry name" value="ADENYLATE CYCLASE, TERMINAL-DIFFERENTIATION SPECIFIC-RELATED"/>
    <property type="match status" value="1"/>
</dbReference>
<dbReference type="EMBL" id="AAPJ01000005">
    <property type="protein sequence ID" value="EAS49146.1"/>
    <property type="molecule type" value="Genomic_DNA"/>
</dbReference>
<dbReference type="HOGENOM" id="CLU_000445_85_1_5"/>